<dbReference type="InterPro" id="IPR015889">
    <property type="entry name" value="Intradiol_dOase_core"/>
</dbReference>
<proteinExistence type="predicted"/>
<dbReference type="SMR" id="T1K9R8"/>
<dbReference type="EnsemblMetazoa" id="tetur07g05930.1">
    <property type="protein sequence ID" value="tetur07g05930.1"/>
    <property type="gene ID" value="tetur07g05930"/>
</dbReference>
<dbReference type="EMBL" id="CAEY01001893">
    <property type="status" value="NOT_ANNOTATED_CDS"/>
    <property type="molecule type" value="Genomic_DNA"/>
</dbReference>
<accession>T1K9R8</accession>
<protein>
    <recommendedName>
        <fullName evidence="3">Intradiol ring-cleavage dioxygenases domain-containing protein</fullName>
    </recommendedName>
</protein>
<reference evidence="2" key="1">
    <citation type="submission" date="2011-08" db="EMBL/GenBank/DDBJ databases">
        <authorList>
            <person name="Rombauts S."/>
        </authorList>
    </citation>
    <scope>NUCLEOTIDE SEQUENCE</scope>
    <source>
        <strain evidence="2">London</strain>
    </source>
</reference>
<sequence>MLTVTLFANVVLVSSHSERSIEILNHDATVIDCARYKREANQHKCVITPFTTEGPYFLPDDYERSDITDGYTGVNLNLTLLLTNAKDCSPLSNYYVHIWNANAMGHYSGVKEFNFFDHPTFRPKPINNLRFLRGYQITNEDGLVNFNTIIPGWYFGRCIHIHVEIYDKNTTDGHAVSYIGQLYFNREMPAALKLIDPYSQNNNELTLNDQDIVFALSRGSDTILELIPEGNGYSASYVLSIDPTVKVENSVLPFEDPRNVSFIEH</sequence>
<dbReference type="GO" id="GO:0005506">
    <property type="term" value="F:iron ion binding"/>
    <property type="evidence" value="ECO:0007669"/>
    <property type="project" value="InterPro"/>
</dbReference>
<name>T1K9R8_TETUR</name>
<keyword evidence="2" id="KW-1185">Reference proteome</keyword>
<organism evidence="1 2">
    <name type="scientific">Tetranychus urticae</name>
    <name type="common">Two-spotted spider mite</name>
    <dbReference type="NCBI Taxonomy" id="32264"/>
    <lineage>
        <taxon>Eukaryota</taxon>
        <taxon>Metazoa</taxon>
        <taxon>Ecdysozoa</taxon>
        <taxon>Arthropoda</taxon>
        <taxon>Chelicerata</taxon>
        <taxon>Arachnida</taxon>
        <taxon>Acari</taxon>
        <taxon>Acariformes</taxon>
        <taxon>Trombidiformes</taxon>
        <taxon>Prostigmata</taxon>
        <taxon>Eleutherengona</taxon>
        <taxon>Raphignathae</taxon>
        <taxon>Tetranychoidea</taxon>
        <taxon>Tetranychidae</taxon>
        <taxon>Tetranychus</taxon>
    </lineage>
</organism>
<dbReference type="SUPFAM" id="SSF49482">
    <property type="entry name" value="Aromatic compound dioxygenase"/>
    <property type="match status" value="1"/>
</dbReference>
<dbReference type="Proteomes" id="UP000015104">
    <property type="component" value="Unassembled WGS sequence"/>
</dbReference>
<reference evidence="1" key="2">
    <citation type="submission" date="2015-06" db="UniProtKB">
        <authorList>
            <consortium name="EnsemblMetazoa"/>
        </authorList>
    </citation>
    <scope>IDENTIFICATION</scope>
</reference>
<dbReference type="HOGENOM" id="CLU_027719_2_1_1"/>
<dbReference type="PANTHER" id="PTHR34315:SF1">
    <property type="entry name" value="INTRADIOL RING-CLEAVAGE DIOXYGENASES DOMAIN-CONTAINING PROTEIN-RELATED"/>
    <property type="match status" value="1"/>
</dbReference>
<evidence type="ECO:0000313" key="1">
    <source>
        <dbReference type="EnsemblMetazoa" id="tetur07g05930.1"/>
    </source>
</evidence>
<evidence type="ECO:0008006" key="3">
    <source>
        <dbReference type="Google" id="ProtNLM"/>
    </source>
</evidence>
<dbReference type="GO" id="GO:0016702">
    <property type="term" value="F:oxidoreductase activity, acting on single donors with incorporation of molecular oxygen, incorporation of two atoms of oxygen"/>
    <property type="evidence" value="ECO:0007669"/>
    <property type="project" value="InterPro"/>
</dbReference>
<evidence type="ECO:0000313" key="2">
    <source>
        <dbReference type="Proteomes" id="UP000015104"/>
    </source>
</evidence>
<dbReference type="eggNOG" id="ENOG502QPRK">
    <property type="taxonomic scope" value="Eukaryota"/>
</dbReference>
<dbReference type="PANTHER" id="PTHR34315">
    <property type="match status" value="1"/>
</dbReference>
<dbReference type="AlphaFoldDB" id="T1K9R8"/>
<dbReference type="Gene3D" id="2.60.130.10">
    <property type="entry name" value="Aromatic compound dioxygenase"/>
    <property type="match status" value="1"/>
</dbReference>